<dbReference type="PANTHER" id="PTHR30071:SF1">
    <property type="entry name" value="CYTOCHROME B_B6 PROTEIN-RELATED"/>
    <property type="match status" value="1"/>
</dbReference>
<evidence type="ECO:0000313" key="11">
    <source>
        <dbReference type="EMBL" id="RBP48605.1"/>
    </source>
</evidence>
<evidence type="ECO:0000256" key="2">
    <source>
        <dbReference type="ARBA" id="ARBA00004141"/>
    </source>
</evidence>
<dbReference type="InterPro" id="IPR003557">
    <property type="entry name" value="Cyt_c_biogenesis_CcmC"/>
</dbReference>
<dbReference type="InterPro" id="IPR002541">
    <property type="entry name" value="Cyt_c_assembly"/>
</dbReference>
<dbReference type="InterPro" id="IPR045062">
    <property type="entry name" value="Cyt_c_biogenesis_CcsA/CcmC"/>
</dbReference>
<evidence type="ECO:0000256" key="4">
    <source>
        <dbReference type="ARBA" id="ARBA00016463"/>
    </source>
</evidence>
<feature type="transmembrane region" description="Helical" evidence="9">
    <location>
        <begin position="172"/>
        <end position="191"/>
    </location>
</feature>
<feature type="transmembrane region" description="Helical" evidence="9">
    <location>
        <begin position="211"/>
        <end position="235"/>
    </location>
</feature>
<feature type="transmembrane region" description="Helical" evidence="9">
    <location>
        <begin position="147"/>
        <end position="163"/>
    </location>
</feature>
<keyword evidence="6 9" id="KW-0201">Cytochrome c-type biogenesis</keyword>
<accession>A0A395JIM1</accession>
<evidence type="ECO:0000259" key="10">
    <source>
        <dbReference type="Pfam" id="PF01578"/>
    </source>
</evidence>
<dbReference type="Proteomes" id="UP000253083">
    <property type="component" value="Unassembled WGS sequence"/>
</dbReference>
<evidence type="ECO:0000256" key="1">
    <source>
        <dbReference type="ARBA" id="ARBA00002442"/>
    </source>
</evidence>
<feature type="transmembrane region" description="Helical" evidence="9">
    <location>
        <begin position="104"/>
        <end position="127"/>
    </location>
</feature>
<comment type="caution">
    <text evidence="11">The sequence shown here is derived from an EMBL/GenBank/DDBJ whole genome shotgun (WGS) entry which is preliminary data.</text>
</comment>
<keyword evidence="8 9" id="KW-0472">Membrane</keyword>
<proteinExistence type="inferred from homology"/>
<keyword evidence="9" id="KW-0813">Transport</keyword>
<dbReference type="GO" id="GO:0017004">
    <property type="term" value="P:cytochrome complex assembly"/>
    <property type="evidence" value="ECO:0007669"/>
    <property type="project" value="UniProtKB-KW"/>
</dbReference>
<comment type="similarity">
    <text evidence="3 9">Belongs to the CcmC/CycZ/HelC family.</text>
</comment>
<evidence type="ECO:0000256" key="3">
    <source>
        <dbReference type="ARBA" id="ARBA00005840"/>
    </source>
</evidence>
<keyword evidence="12" id="KW-1185">Reference proteome</keyword>
<keyword evidence="7 9" id="KW-1133">Transmembrane helix</keyword>
<dbReference type="AlphaFoldDB" id="A0A395JIM1"/>
<dbReference type="NCBIfam" id="TIGR01191">
    <property type="entry name" value="ccmC"/>
    <property type="match status" value="1"/>
</dbReference>
<evidence type="ECO:0000256" key="8">
    <source>
        <dbReference type="ARBA" id="ARBA00023136"/>
    </source>
</evidence>
<evidence type="ECO:0000256" key="6">
    <source>
        <dbReference type="ARBA" id="ARBA00022748"/>
    </source>
</evidence>
<evidence type="ECO:0000313" key="12">
    <source>
        <dbReference type="Proteomes" id="UP000253083"/>
    </source>
</evidence>
<organism evidence="11 12">
    <name type="scientific">Arenicella xantha</name>
    <dbReference type="NCBI Taxonomy" id="644221"/>
    <lineage>
        <taxon>Bacteria</taxon>
        <taxon>Pseudomonadati</taxon>
        <taxon>Pseudomonadota</taxon>
        <taxon>Gammaproteobacteria</taxon>
        <taxon>Arenicellales</taxon>
        <taxon>Arenicellaceae</taxon>
        <taxon>Arenicella</taxon>
    </lineage>
</organism>
<keyword evidence="9" id="KW-0997">Cell inner membrane</keyword>
<comment type="subcellular location">
    <subcellularLocation>
        <location evidence="9">Cell inner membrane</location>
    </subcellularLocation>
    <subcellularLocation>
        <location evidence="2">Membrane</location>
        <topology evidence="2">Multi-pass membrane protein</topology>
    </subcellularLocation>
</comment>
<dbReference type="RefSeq" id="WP_245941784.1">
    <property type="nucleotide sequence ID" value="NZ_QNRT01000006.1"/>
</dbReference>
<dbReference type="GO" id="GO:0020037">
    <property type="term" value="F:heme binding"/>
    <property type="evidence" value="ECO:0007669"/>
    <property type="project" value="InterPro"/>
</dbReference>
<evidence type="ECO:0000256" key="9">
    <source>
        <dbReference type="RuleBase" id="RU364092"/>
    </source>
</evidence>
<protein>
    <recommendedName>
        <fullName evidence="4 9">Heme exporter protein C</fullName>
    </recommendedName>
    <alternativeName>
        <fullName evidence="9">Cytochrome c-type biogenesis protein</fullName>
    </alternativeName>
</protein>
<evidence type="ECO:0000256" key="7">
    <source>
        <dbReference type="ARBA" id="ARBA00022989"/>
    </source>
</evidence>
<name>A0A395JIM1_9GAMM</name>
<dbReference type="Pfam" id="PF01578">
    <property type="entry name" value="Cytochrom_C_asm"/>
    <property type="match status" value="1"/>
</dbReference>
<dbReference type="PANTHER" id="PTHR30071">
    <property type="entry name" value="HEME EXPORTER PROTEIN C"/>
    <property type="match status" value="1"/>
</dbReference>
<reference evidence="11 12" key="1">
    <citation type="submission" date="2018-06" db="EMBL/GenBank/DDBJ databases">
        <title>Genomic Encyclopedia of Type Strains, Phase IV (KMG-IV): sequencing the most valuable type-strain genomes for metagenomic binning, comparative biology and taxonomic classification.</title>
        <authorList>
            <person name="Goeker M."/>
        </authorList>
    </citation>
    <scope>NUCLEOTIDE SEQUENCE [LARGE SCALE GENOMIC DNA]</scope>
    <source>
        <strain evidence="11 12">DSM 24032</strain>
    </source>
</reference>
<dbReference type="FunCoup" id="A0A395JIM1">
    <property type="interactions" value="196"/>
</dbReference>
<dbReference type="GO" id="GO:0015232">
    <property type="term" value="F:heme transmembrane transporter activity"/>
    <property type="evidence" value="ECO:0007669"/>
    <property type="project" value="InterPro"/>
</dbReference>
<keyword evidence="9" id="KW-1003">Cell membrane</keyword>
<dbReference type="GO" id="GO:0005886">
    <property type="term" value="C:plasma membrane"/>
    <property type="evidence" value="ECO:0007669"/>
    <property type="project" value="UniProtKB-SubCell"/>
</dbReference>
<dbReference type="EMBL" id="QNRT01000006">
    <property type="protein sequence ID" value="RBP48605.1"/>
    <property type="molecule type" value="Genomic_DNA"/>
</dbReference>
<feature type="transmembrane region" description="Helical" evidence="9">
    <location>
        <begin position="34"/>
        <end position="57"/>
    </location>
</feature>
<comment type="function">
    <text evidence="1 9">Required for the export of heme to the periplasm for the biogenesis of c-type cytochromes.</text>
</comment>
<keyword evidence="5 9" id="KW-0812">Transmembrane</keyword>
<dbReference type="InParanoid" id="A0A395JIM1"/>
<feature type="transmembrane region" description="Helical" evidence="9">
    <location>
        <begin position="77"/>
        <end position="97"/>
    </location>
</feature>
<sequence length="265" mass="29823">MILFIGFFNTVWDALGRFYHRLGSPREFYKISNVVTPIFGILFLSLSLVGAYYGLFVAPADYQQGDSFRILYVHVPVAWMSLFVYVTMAVAAAIGLIWRIKMAFVVTICSAPIGAAFTALALLTGSIWGKPIWGTWWVWDARLTSELILFFLYLGIMATYYAFEERKTAEKAAALVSVVGVVIVPIIHYSVEWWSSLHQGVTVFAKGGPKMPASMLFPLAMMALGFMFYYGYALFLSMRHTVLKNEQSSRWVKELAQNAEQATHS</sequence>
<gene>
    <name evidence="9" type="primary">ccmC</name>
    <name evidence="11" type="ORF">DFR28_10692</name>
</gene>
<evidence type="ECO:0000256" key="5">
    <source>
        <dbReference type="ARBA" id="ARBA00022692"/>
    </source>
</evidence>
<dbReference type="PRINTS" id="PR01386">
    <property type="entry name" value="CCMCBIOGNSIS"/>
</dbReference>
<feature type="domain" description="Cytochrome c assembly protein" evidence="10">
    <location>
        <begin position="19"/>
        <end position="198"/>
    </location>
</feature>